<evidence type="ECO:0000256" key="2">
    <source>
        <dbReference type="ARBA" id="ARBA00022553"/>
    </source>
</evidence>
<dbReference type="GeneTree" id="ENSGT00940000153487"/>
<keyword evidence="3" id="KW-0808">Transferase</keyword>
<name>Q4H383_CIOIN</name>
<accession>A0A1W2VQ86</accession>
<dbReference type="GO" id="GO:0004713">
    <property type="term" value="F:protein tyrosine kinase activity"/>
    <property type="evidence" value="ECO:0007669"/>
    <property type="project" value="UniProtKB-KW"/>
</dbReference>
<dbReference type="RefSeq" id="NP_001071954.1">
    <property type="nucleotide sequence ID" value="NM_001078486.1"/>
</dbReference>
<dbReference type="InterPro" id="IPR017441">
    <property type="entry name" value="Protein_kinase_ATP_BS"/>
</dbReference>
<dbReference type="GO" id="GO:0005770">
    <property type="term" value="C:late endosome"/>
    <property type="evidence" value="ECO:0007669"/>
    <property type="project" value="UniProtKB-ARBA"/>
</dbReference>
<dbReference type="Proteomes" id="UP000008144">
    <property type="component" value="Unassembled WGS sequence"/>
</dbReference>
<keyword evidence="19" id="KW-1185">Reference proteome</keyword>
<dbReference type="FunFam" id="3.30.200.20:FF:000040">
    <property type="entry name" value="Dual specificity mitogen-activated protein kinase kinase"/>
    <property type="match status" value="1"/>
</dbReference>
<evidence type="ECO:0000256" key="9">
    <source>
        <dbReference type="ARBA" id="ARBA00038999"/>
    </source>
</evidence>
<dbReference type="PROSITE" id="PS00108">
    <property type="entry name" value="PROTEIN_KINASE_ST"/>
    <property type="match status" value="1"/>
</dbReference>
<evidence type="ECO:0000256" key="5">
    <source>
        <dbReference type="ARBA" id="ARBA00022777"/>
    </source>
</evidence>
<evidence type="ECO:0000313" key="19">
    <source>
        <dbReference type="Proteomes" id="UP000008144"/>
    </source>
</evidence>
<reference evidence="17" key="4">
    <citation type="submission" date="2005-04" db="EMBL/GenBank/DDBJ databases">
        <title>Expressed genes in Ciona intestinalis.</title>
        <authorList>
            <person name="Satou Y."/>
        </authorList>
    </citation>
    <scope>NUCLEOTIDE SEQUENCE</scope>
</reference>
<evidence type="ECO:0000256" key="7">
    <source>
        <dbReference type="ARBA" id="ARBA00023137"/>
    </source>
</evidence>
<reference evidence="19" key="1">
    <citation type="journal article" date="2002" name="Science">
        <title>The draft genome of Ciona intestinalis: insights into chordate and vertebrate origins.</title>
        <authorList>
            <person name="Dehal P."/>
            <person name="Satou Y."/>
            <person name="Campbell R.K."/>
            <person name="Chapman J."/>
            <person name="Degnan B."/>
            <person name="De Tomaso A."/>
            <person name="Davidson B."/>
            <person name="Di Gregorio A."/>
            <person name="Gelpke M."/>
            <person name="Goodstein D.M."/>
            <person name="Harafuji N."/>
            <person name="Hastings K.E."/>
            <person name="Ho I."/>
            <person name="Hotta K."/>
            <person name="Huang W."/>
            <person name="Kawashima T."/>
            <person name="Lemaire P."/>
            <person name="Martinez D."/>
            <person name="Meinertzhagen I.A."/>
            <person name="Necula S."/>
            <person name="Nonaka M."/>
            <person name="Putnam N."/>
            <person name="Rash S."/>
            <person name="Saiga H."/>
            <person name="Satake M."/>
            <person name="Terry A."/>
            <person name="Yamada L."/>
            <person name="Wang H.G."/>
            <person name="Awazu S."/>
            <person name="Azumi K."/>
            <person name="Boore J."/>
            <person name="Branno M."/>
            <person name="Chin-Bow S."/>
            <person name="DeSantis R."/>
            <person name="Doyle S."/>
            <person name="Francino P."/>
            <person name="Keys D.N."/>
            <person name="Haga S."/>
            <person name="Hayashi H."/>
            <person name="Hino K."/>
            <person name="Imai K.S."/>
            <person name="Inaba K."/>
            <person name="Kano S."/>
            <person name="Kobayashi K."/>
            <person name="Kobayashi M."/>
            <person name="Lee B.I."/>
            <person name="Makabe K.W."/>
            <person name="Manohar C."/>
            <person name="Matassi G."/>
            <person name="Medina M."/>
            <person name="Mochizuki Y."/>
            <person name="Mount S."/>
            <person name="Morishita T."/>
            <person name="Miura S."/>
            <person name="Nakayama A."/>
            <person name="Nishizaka S."/>
            <person name="Nomoto H."/>
            <person name="Ohta F."/>
            <person name="Oishi K."/>
            <person name="Rigoutsos I."/>
            <person name="Sano M."/>
            <person name="Sasaki A."/>
            <person name="Sasakura Y."/>
            <person name="Shoguchi E."/>
            <person name="Shin-i T."/>
            <person name="Spagnuolo A."/>
            <person name="Stainier D."/>
            <person name="Suzuki M.M."/>
            <person name="Tassy O."/>
            <person name="Takatori N."/>
            <person name="Tokuoka M."/>
            <person name="Yagi K."/>
            <person name="Yoshizaki F."/>
            <person name="Wada S."/>
            <person name="Zhang C."/>
            <person name="Hyatt P.D."/>
            <person name="Larimer F."/>
            <person name="Detter C."/>
            <person name="Doggett N."/>
            <person name="Glavina T."/>
            <person name="Hawkins T."/>
            <person name="Richardson P."/>
            <person name="Lucas S."/>
            <person name="Kohara Y."/>
            <person name="Levine M."/>
            <person name="Satoh N."/>
            <person name="Rokhsar D.S."/>
        </authorList>
    </citation>
    <scope>NUCLEOTIDE SEQUENCE [LARGE SCALE GENOMIC DNA]</scope>
</reference>
<keyword evidence="7" id="KW-0829">Tyrosine-protein kinase</keyword>
<evidence type="ECO:0000256" key="3">
    <source>
        <dbReference type="ARBA" id="ARBA00022679"/>
    </source>
</evidence>
<feature type="binding site" evidence="13">
    <location>
        <position position="95"/>
    </location>
    <ligand>
        <name>ATP</name>
        <dbReference type="ChEBI" id="CHEBI:30616"/>
    </ligand>
</feature>
<dbReference type="STRING" id="7719.ENSCINP00000008465"/>
<dbReference type="GO" id="GO:0090170">
    <property type="term" value="P:regulation of Golgi inheritance"/>
    <property type="evidence" value="ECO:0007669"/>
    <property type="project" value="UniProtKB-ARBA"/>
</dbReference>
<evidence type="ECO:0000256" key="8">
    <source>
        <dbReference type="ARBA" id="ARBA00038035"/>
    </source>
</evidence>
<keyword evidence="6 13" id="KW-0067">ATP-binding</keyword>
<dbReference type="GO" id="GO:0004708">
    <property type="term" value="F:MAP kinase kinase activity"/>
    <property type="evidence" value="ECO:0000318"/>
    <property type="project" value="GO_Central"/>
</dbReference>
<comment type="catalytic activity">
    <reaction evidence="10">
        <text>L-seryl-[protein] + ATP = O-phospho-L-seryl-[protein] + ADP + H(+)</text>
        <dbReference type="Rhea" id="RHEA:17989"/>
        <dbReference type="Rhea" id="RHEA-COMP:9863"/>
        <dbReference type="Rhea" id="RHEA-COMP:11604"/>
        <dbReference type="ChEBI" id="CHEBI:15378"/>
        <dbReference type="ChEBI" id="CHEBI:29999"/>
        <dbReference type="ChEBI" id="CHEBI:30616"/>
        <dbReference type="ChEBI" id="CHEBI:83421"/>
        <dbReference type="ChEBI" id="CHEBI:456216"/>
        <dbReference type="EC" id="2.7.12.2"/>
    </reaction>
</comment>
<keyword evidence="2" id="KW-0597">Phosphoprotein</keyword>
<dbReference type="OrthoDB" id="10252354at2759"/>
<dbReference type="HOGENOM" id="CLU_000288_63_23_1"/>
<dbReference type="GO" id="GO:0004674">
    <property type="term" value="F:protein serine/threonine kinase activity"/>
    <property type="evidence" value="ECO:0007669"/>
    <property type="project" value="UniProtKB-KW"/>
</dbReference>
<sequence length="377" mass="41755">MPPKRKLNPLNLTLEGSSPIPNQQVSDLGKKMDELNIDETQRKRLDQFIKQKQKVGVMENAQNSDFTKKGELGAGNGGVVHLVVHNATGFVMARKLIHLEVKQAILNQITRELQVLHDCRSPYIVGYYGTFYSDGEISICMESMDAGSLDLVLKKARKIPEIYLGKVSKAVILGLKYLREERSIIHRDVKPSNILVNSRGEIKLCDFGVSGQLIDSMANSFVGTRSYMAPERLQGSKYTILSDIWSLGLSLIEMAIGRFPIPPPTASQIAAIFNTEVSGGSGKAPNPHDVARPMAIFELLDYIVNEPAPKLPQGIFEKDFCDFVASCLKKEPKERSDLGELMKAPFIKNVSLTQYEFAKWVCSTMGLKAPSPDTVPD</sequence>
<feature type="compositionally biased region" description="Polar residues" evidence="15">
    <location>
        <begin position="10"/>
        <end position="26"/>
    </location>
</feature>
<dbReference type="GO" id="GO:2000641">
    <property type="term" value="P:regulation of early endosome to late endosome transport"/>
    <property type="evidence" value="ECO:0007669"/>
    <property type="project" value="UniProtKB-ARBA"/>
</dbReference>
<dbReference type="PROSITE" id="PS00107">
    <property type="entry name" value="PROTEIN_KINASE_ATP"/>
    <property type="match status" value="1"/>
</dbReference>
<dbReference type="CDD" id="cd06615">
    <property type="entry name" value="PKc_MEK"/>
    <property type="match status" value="1"/>
</dbReference>
<dbReference type="PANTHER" id="PTHR47448">
    <property type="entry name" value="DUAL SPECIFICITY MITOGEN-ACTIVATED PROTEIN KINASE KINASE DSOR1-LIKE PROTEIN"/>
    <property type="match status" value="1"/>
</dbReference>
<dbReference type="Pfam" id="PF00069">
    <property type="entry name" value="Pkinase"/>
    <property type="match status" value="1"/>
</dbReference>
<evidence type="ECO:0000256" key="15">
    <source>
        <dbReference type="SAM" id="MobiDB-lite"/>
    </source>
</evidence>
<feature type="domain" description="Protein kinase" evidence="16">
    <location>
        <begin position="66"/>
        <end position="347"/>
    </location>
</feature>
<dbReference type="InterPro" id="IPR000719">
    <property type="entry name" value="Prot_kinase_dom"/>
</dbReference>
<protein>
    <recommendedName>
        <fullName evidence="9">mitogen-activated protein kinase kinase</fullName>
        <ecNumber evidence="9">2.7.12.2</ecNumber>
    </recommendedName>
</protein>
<evidence type="ECO:0000259" key="16">
    <source>
        <dbReference type="PROSITE" id="PS50011"/>
    </source>
</evidence>
<reference evidence="17" key="3">
    <citation type="journal article" date="2004" name="Development">
        <title>Gene expression profiles of transcription factors and signaling molecules in the ascidian embryo: towards a comprehensive understanding of gene networks.</title>
        <authorList>
            <person name="Imai K.S."/>
            <person name="Hino K."/>
            <person name="Yagi K."/>
            <person name="Satoh N."/>
            <person name="Satou Y."/>
        </authorList>
    </citation>
    <scope>NUCLEOTIDE SEQUENCE</scope>
</reference>
<evidence type="ECO:0000256" key="13">
    <source>
        <dbReference type="PROSITE-ProRule" id="PRU10141"/>
    </source>
</evidence>
<comment type="similarity">
    <text evidence="8">Belongs to the protein kinase superfamily. STE Ser/Thr protein kinase family. MAP kinase kinase subfamily.</text>
</comment>
<organism evidence="17">
    <name type="scientific">Ciona intestinalis</name>
    <name type="common">Transparent sea squirt</name>
    <name type="synonym">Ascidia intestinalis</name>
    <dbReference type="NCBI Taxonomy" id="7719"/>
    <lineage>
        <taxon>Eukaryota</taxon>
        <taxon>Metazoa</taxon>
        <taxon>Chordata</taxon>
        <taxon>Tunicata</taxon>
        <taxon>Ascidiacea</taxon>
        <taxon>Phlebobranchia</taxon>
        <taxon>Cionidae</taxon>
        <taxon>Ciona</taxon>
    </lineage>
</organism>
<dbReference type="InterPro" id="IPR050915">
    <property type="entry name" value="MAP_kinase_kinase"/>
</dbReference>
<feature type="region of interest" description="Disordered" evidence="15">
    <location>
        <begin position="1"/>
        <end position="26"/>
    </location>
</feature>
<dbReference type="GO" id="GO:0005524">
    <property type="term" value="F:ATP binding"/>
    <property type="evidence" value="ECO:0007669"/>
    <property type="project" value="UniProtKB-UniRule"/>
</dbReference>
<dbReference type="FunFam" id="1.10.510.10:FF:000115">
    <property type="entry name" value="Dual specificity mitogen-activated protein kinase kinase 1"/>
    <property type="match status" value="1"/>
</dbReference>
<dbReference type="GO" id="GO:0032872">
    <property type="term" value="P:regulation of stress-activated MAPK cascade"/>
    <property type="evidence" value="ECO:0007669"/>
    <property type="project" value="UniProtKB-ARBA"/>
</dbReference>
<dbReference type="AlphaFoldDB" id="Q4H383"/>
<evidence type="ECO:0000256" key="11">
    <source>
        <dbReference type="ARBA" id="ARBA00049299"/>
    </source>
</evidence>
<dbReference type="EMBL" id="AB210539">
    <property type="protein sequence ID" value="BAE06544.1"/>
    <property type="molecule type" value="mRNA"/>
</dbReference>
<reference evidence="17" key="2">
    <citation type="journal article" date="2003" name="Dev. Genes Evol.">
        <title>Genomewide surveys of developmentally relevant genes in Ciona intestinalis.</title>
        <authorList>
            <person name="Satou Y."/>
            <person name="Satoh N."/>
        </authorList>
    </citation>
    <scope>NUCLEOTIDE SEQUENCE</scope>
</reference>
<evidence type="ECO:0000256" key="4">
    <source>
        <dbReference type="ARBA" id="ARBA00022741"/>
    </source>
</evidence>
<evidence type="ECO:0000256" key="14">
    <source>
        <dbReference type="RuleBase" id="RU000304"/>
    </source>
</evidence>
<evidence type="ECO:0000256" key="12">
    <source>
        <dbReference type="ARBA" id="ARBA00051693"/>
    </source>
</evidence>
<dbReference type="GeneID" id="778923"/>
<dbReference type="Gene3D" id="3.30.200.20">
    <property type="entry name" value="Phosphorylase Kinase, domain 1"/>
    <property type="match status" value="1"/>
</dbReference>
<evidence type="ECO:0000313" key="17">
    <source>
        <dbReference type="EMBL" id="BAE06544.1"/>
    </source>
</evidence>
<accession>Q4H383</accession>
<evidence type="ECO:0000256" key="10">
    <source>
        <dbReference type="ARBA" id="ARBA00049014"/>
    </source>
</evidence>
<dbReference type="SUPFAM" id="SSF56112">
    <property type="entry name" value="Protein kinase-like (PK-like)"/>
    <property type="match status" value="1"/>
</dbReference>
<evidence type="ECO:0000256" key="1">
    <source>
        <dbReference type="ARBA" id="ARBA00022527"/>
    </source>
</evidence>
<keyword evidence="4 13" id="KW-0547">Nucleotide-binding</keyword>
<keyword evidence="5 17" id="KW-0418">Kinase</keyword>
<keyword evidence="1 14" id="KW-0723">Serine/threonine-protein kinase</keyword>
<gene>
    <name evidence="17" type="primary">Ci-MAPKK1/2</name>
    <name evidence="18" type="synonym">mapkk1/2</name>
</gene>
<dbReference type="GO" id="GO:0005769">
    <property type="term" value="C:early endosome"/>
    <property type="evidence" value="ECO:0007669"/>
    <property type="project" value="UniProtKB-ARBA"/>
</dbReference>
<dbReference type="InterPro" id="IPR008271">
    <property type="entry name" value="Ser/Thr_kinase_AS"/>
</dbReference>
<dbReference type="PANTHER" id="PTHR47448:SF1">
    <property type="entry name" value="SERINE_THREONINE-PROTEIN KINASE STE7 HOMOLOG"/>
    <property type="match status" value="1"/>
</dbReference>
<dbReference type="EC" id="2.7.12.2" evidence="9"/>
<proteinExistence type="evidence at transcript level"/>
<dbReference type="OMA" id="MIAKCLM"/>
<comment type="catalytic activity">
    <reaction evidence="12">
        <text>L-tyrosyl-[protein] + ATP = O-phospho-L-tyrosyl-[protein] + ADP + H(+)</text>
        <dbReference type="Rhea" id="RHEA:10596"/>
        <dbReference type="Rhea" id="RHEA-COMP:10136"/>
        <dbReference type="Rhea" id="RHEA-COMP:20101"/>
        <dbReference type="ChEBI" id="CHEBI:15378"/>
        <dbReference type="ChEBI" id="CHEBI:30616"/>
        <dbReference type="ChEBI" id="CHEBI:46858"/>
        <dbReference type="ChEBI" id="CHEBI:61978"/>
        <dbReference type="ChEBI" id="CHEBI:456216"/>
        <dbReference type="EC" id="2.7.12.2"/>
    </reaction>
</comment>
<dbReference type="Gene3D" id="1.10.510.10">
    <property type="entry name" value="Transferase(Phosphotransferase) domain 1"/>
    <property type="match status" value="1"/>
</dbReference>
<dbReference type="SMART" id="SM00220">
    <property type="entry name" value="S_TKc"/>
    <property type="match status" value="1"/>
</dbReference>
<comment type="catalytic activity">
    <reaction evidence="11">
        <text>L-threonyl-[protein] + ATP = O-phospho-L-threonyl-[protein] + ADP + H(+)</text>
        <dbReference type="Rhea" id="RHEA:46608"/>
        <dbReference type="Rhea" id="RHEA-COMP:11060"/>
        <dbReference type="Rhea" id="RHEA-COMP:11605"/>
        <dbReference type="ChEBI" id="CHEBI:15378"/>
        <dbReference type="ChEBI" id="CHEBI:30013"/>
        <dbReference type="ChEBI" id="CHEBI:30616"/>
        <dbReference type="ChEBI" id="CHEBI:61977"/>
        <dbReference type="ChEBI" id="CHEBI:456216"/>
        <dbReference type="EC" id="2.7.12.2"/>
    </reaction>
</comment>
<dbReference type="KEGG" id="cin:778923"/>
<dbReference type="CTD" id="778923"/>
<reference evidence="18" key="5">
    <citation type="submission" date="2025-05" db="UniProtKB">
        <authorList>
            <consortium name="Ensembl"/>
        </authorList>
    </citation>
    <scope>IDENTIFICATION</scope>
</reference>
<dbReference type="InterPro" id="IPR011009">
    <property type="entry name" value="Kinase-like_dom_sf"/>
</dbReference>
<evidence type="ECO:0000256" key="6">
    <source>
        <dbReference type="ARBA" id="ARBA00022840"/>
    </source>
</evidence>
<evidence type="ECO:0000313" key="18">
    <source>
        <dbReference type="Ensembl" id="ENSCINP00000008465.3"/>
    </source>
</evidence>
<dbReference type="Ensembl" id="ENSCINT00000008465.3">
    <property type="protein sequence ID" value="ENSCINP00000008465.3"/>
    <property type="gene ID" value="ENSCING00000004105.3"/>
</dbReference>
<dbReference type="GO" id="GO:0000165">
    <property type="term" value="P:MAPK cascade"/>
    <property type="evidence" value="ECO:0000318"/>
    <property type="project" value="GO_Central"/>
</dbReference>
<dbReference type="PROSITE" id="PS50011">
    <property type="entry name" value="PROTEIN_KINASE_DOM"/>
    <property type="match status" value="1"/>
</dbReference>